<name>A0A2U8GQX0_9RHOO</name>
<evidence type="ECO:0000256" key="7">
    <source>
        <dbReference type="ARBA" id="ARBA00022927"/>
    </source>
</evidence>
<gene>
    <name evidence="13" type="ORF">CEW83_13235</name>
</gene>
<evidence type="ECO:0000313" key="14">
    <source>
        <dbReference type="Proteomes" id="UP000244930"/>
    </source>
</evidence>
<evidence type="ECO:0000259" key="12">
    <source>
        <dbReference type="PROSITE" id="PS52015"/>
    </source>
</evidence>
<dbReference type="GO" id="GO:0031992">
    <property type="term" value="F:energy transducer activity"/>
    <property type="evidence" value="ECO:0007669"/>
    <property type="project" value="TreeGrafter"/>
</dbReference>
<keyword evidence="14" id="KW-1185">Reference proteome</keyword>
<feature type="region of interest" description="Disordered" evidence="10">
    <location>
        <begin position="82"/>
        <end position="149"/>
    </location>
</feature>
<keyword evidence="4" id="KW-1003">Cell membrane</keyword>
<dbReference type="InterPro" id="IPR037682">
    <property type="entry name" value="TonB_C"/>
</dbReference>
<evidence type="ECO:0000313" key="13">
    <source>
        <dbReference type="EMBL" id="AWI76062.1"/>
    </source>
</evidence>
<dbReference type="InterPro" id="IPR051045">
    <property type="entry name" value="TonB-dependent_transducer"/>
</dbReference>
<evidence type="ECO:0000256" key="9">
    <source>
        <dbReference type="ARBA" id="ARBA00023136"/>
    </source>
</evidence>
<keyword evidence="3" id="KW-0813">Transport</keyword>
<evidence type="ECO:0000256" key="5">
    <source>
        <dbReference type="ARBA" id="ARBA00022519"/>
    </source>
</evidence>
<feature type="domain" description="TonB C-terminal" evidence="12">
    <location>
        <begin position="199"/>
        <end position="296"/>
    </location>
</feature>
<accession>A0A2U8GQX0</accession>
<keyword evidence="9 11" id="KW-0472">Membrane</keyword>
<dbReference type="GO" id="GO:0055085">
    <property type="term" value="P:transmembrane transport"/>
    <property type="evidence" value="ECO:0007669"/>
    <property type="project" value="InterPro"/>
</dbReference>
<proteinExistence type="inferred from homology"/>
<dbReference type="AlphaFoldDB" id="A0A2U8GQX0"/>
<feature type="transmembrane region" description="Helical" evidence="11">
    <location>
        <begin position="21"/>
        <end position="43"/>
    </location>
</feature>
<dbReference type="PROSITE" id="PS52015">
    <property type="entry name" value="TONB_CTD"/>
    <property type="match status" value="1"/>
</dbReference>
<dbReference type="NCBIfam" id="TIGR01352">
    <property type="entry name" value="tonB_Cterm"/>
    <property type="match status" value="1"/>
</dbReference>
<protein>
    <submittedName>
        <fullName evidence="13">Energy transducer TonB</fullName>
    </submittedName>
</protein>
<evidence type="ECO:0000256" key="1">
    <source>
        <dbReference type="ARBA" id="ARBA00004383"/>
    </source>
</evidence>
<dbReference type="EMBL" id="CP022187">
    <property type="protein sequence ID" value="AWI76062.1"/>
    <property type="molecule type" value="Genomic_DNA"/>
</dbReference>
<dbReference type="InterPro" id="IPR006260">
    <property type="entry name" value="TonB/TolA_C"/>
</dbReference>
<dbReference type="SUPFAM" id="SSF74653">
    <property type="entry name" value="TolA/TonB C-terminal domain"/>
    <property type="match status" value="1"/>
</dbReference>
<evidence type="ECO:0000256" key="11">
    <source>
        <dbReference type="SAM" id="Phobius"/>
    </source>
</evidence>
<keyword evidence="7" id="KW-0653">Protein transport</keyword>
<sequence length="298" mass="32772">MAQPPSLYIASMAAAARHRSNAILALGFALSLVLHGLVLSIGIRMPDPKPVRDAGLEVVLVNARHARPPAEAQVLAQANLDGGGTSEEKVRPKSPLPPQDASKDGSALVEARRRQPQEQVRPEQKVLTRKEAPAVVASERPVVESPTTPELASGLDLLDSAAAIARVEAQIDRTLEEYSQRPRKRIIGARAREYRFAQYVEDWRLKIERIGTLNYPEAARGKLYGSLLLSVTIRADGSLERVQVHRSSGHKVLDDAAVRIVNMAAPYAPFPPDIRKDTDILEISRTWTFTNRDQVRAN</sequence>
<keyword evidence="8 11" id="KW-1133">Transmembrane helix</keyword>
<dbReference type="KEGG" id="acom:CEW83_13235"/>
<evidence type="ECO:0000256" key="6">
    <source>
        <dbReference type="ARBA" id="ARBA00022692"/>
    </source>
</evidence>
<keyword evidence="5" id="KW-0997">Cell inner membrane</keyword>
<evidence type="ECO:0000256" key="8">
    <source>
        <dbReference type="ARBA" id="ARBA00022989"/>
    </source>
</evidence>
<comment type="subcellular location">
    <subcellularLocation>
        <location evidence="1">Cell inner membrane</location>
        <topology evidence="1">Single-pass membrane protein</topology>
        <orientation evidence="1">Periplasmic side</orientation>
    </subcellularLocation>
</comment>
<dbReference type="Pfam" id="PF03544">
    <property type="entry name" value="TonB_C"/>
    <property type="match status" value="1"/>
</dbReference>
<reference evidence="13 14" key="1">
    <citation type="submission" date="2017-06" db="EMBL/GenBank/DDBJ databases">
        <title>Azoarcus.</title>
        <authorList>
            <person name="Woo J.-H."/>
            <person name="Kim H.-S."/>
        </authorList>
    </citation>
    <scope>NUCLEOTIDE SEQUENCE [LARGE SCALE GENOMIC DNA]</scope>
    <source>
        <strain evidence="13 14">TSPY31</strain>
    </source>
</reference>
<evidence type="ECO:0000256" key="2">
    <source>
        <dbReference type="ARBA" id="ARBA00006555"/>
    </source>
</evidence>
<dbReference type="GO" id="GO:0015031">
    <property type="term" value="P:protein transport"/>
    <property type="evidence" value="ECO:0007669"/>
    <property type="project" value="UniProtKB-KW"/>
</dbReference>
<evidence type="ECO:0000256" key="4">
    <source>
        <dbReference type="ARBA" id="ARBA00022475"/>
    </source>
</evidence>
<keyword evidence="6 11" id="KW-0812">Transmembrane</keyword>
<feature type="compositionally biased region" description="Basic and acidic residues" evidence="10">
    <location>
        <begin position="110"/>
        <end position="132"/>
    </location>
</feature>
<dbReference type="Proteomes" id="UP000244930">
    <property type="component" value="Chromosome"/>
</dbReference>
<evidence type="ECO:0000256" key="10">
    <source>
        <dbReference type="SAM" id="MobiDB-lite"/>
    </source>
</evidence>
<dbReference type="RefSeq" id="WP_108949765.1">
    <property type="nucleotide sequence ID" value="NZ_CP022187.1"/>
</dbReference>
<dbReference type="PANTHER" id="PTHR33446">
    <property type="entry name" value="PROTEIN TONB-RELATED"/>
    <property type="match status" value="1"/>
</dbReference>
<dbReference type="PANTHER" id="PTHR33446:SF11">
    <property type="entry name" value="TONB3"/>
    <property type="match status" value="1"/>
</dbReference>
<comment type="similarity">
    <text evidence="2">Belongs to the TonB family.</text>
</comment>
<evidence type="ECO:0000256" key="3">
    <source>
        <dbReference type="ARBA" id="ARBA00022448"/>
    </source>
</evidence>
<dbReference type="GO" id="GO:0098797">
    <property type="term" value="C:plasma membrane protein complex"/>
    <property type="evidence" value="ECO:0007669"/>
    <property type="project" value="TreeGrafter"/>
</dbReference>
<organism evidence="13 14">
    <name type="scientific">Parazoarcus communis</name>
    <dbReference type="NCBI Taxonomy" id="41977"/>
    <lineage>
        <taxon>Bacteria</taxon>
        <taxon>Pseudomonadati</taxon>
        <taxon>Pseudomonadota</taxon>
        <taxon>Betaproteobacteria</taxon>
        <taxon>Rhodocyclales</taxon>
        <taxon>Zoogloeaceae</taxon>
        <taxon>Parazoarcus</taxon>
    </lineage>
</organism>
<dbReference type="Gene3D" id="3.30.1150.10">
    <property type="match status" value="1"/>
</dbReference>